<sequence length="494" mass="57874">MASKAAARGKSHALQLRRWIYNFMNSGALPTHRYGSFTTSALGDEDFAQAIHLHLLEISGRGEYIRALDVVKFVSSEEMQHYLGGKVTISERTARRWLNEMEWRYGKILKGMYIDGHERADVVQYRIAFLERWLEYERRMQIFDRDGKVVRDPKLTVKPGEVEQRLVLYTHDESTFYANDRRKTKWSHKDEPCKPQPKGEGESLMVADFLSPEFGRLKHGEEAAREARVLFRAGTRRDGWFDGDNIIEQAELAMDVFEQRHPFCQMLAMYDNATTHLRRPPDGLTAYKMVLNPKREWFPKKAGVRMRDGTLPGDVRQPLYFPDDHETMPGWFKGMRQILKERGKWRPKMLAECEKFKCEEGKINCCARRTLFNEPDFAAQRSHLEEVFAARGHICDFYPKFHCELNFIEQYWGDAKRMYRMTEATTGTSEMEQNVLHCLDSVSSERILRFANRSARFMDAYRKGLTGPQAAWANRKYHGHRVLPEKIMQELEKM</sequence>
<dbReference type="GO" id="GO:0003676">
    <property type="term" value="F:nucleic acid binding"/>
    <property type="evidence" value="ECO:0007669"/>
    <property type="project" value="InterPro"/>
</dbReference>
<dbReference type="InterPro" id="IPR036397">
    <property type="entry name" value="RNaseH_sf"/>
</dbReference>
<evidence type="ECO:0000313" key="2">
    <source>
        <dbReference type="Proteomes" id="UP000077266"/>
    </source>
</evidence>
<dbReference type="InParanoid" id="A0A165J214"/>
<dbReference type="Gene3D" id="3.30.420.10">
    <property type="entry name" value="Ribonuclease H-like superfamily/Ribonuclease H"/>
    <property type="match status" value="1"/>
</dbReference>
<evidence type="ECO:0000313" key="1">
    <source>
        <dbReference type="EMBL" id="KZV94212.1"/>
    </source>
</evidence>
<organism evidence="1 2">
    <name type="scientific">Exidia glandulosa HHB12029</name>
    <dbReference type="NCBI Taxonomy" id="1314781"/>
    <lineage>
        <taxon>Eukaryota</taxon>
        <taxon>Fungi</taxon>
        <taxon>Dikarya</taxon>
        <taxon>Basidiomycota</taxon>
        <taxon>Agaricomycotina</taxon>
        <taxon>Agaricomycetes</taxon>
        <taxon>Auriculariales</taxon>
        <taxon>Exidiaceae</taxon>
        <taxon>Exidia</taxon>
    </lineage>
</organism>
<keyword evidence="2" id="KW-1185">Reference proteome</keyword>
<dbReference type="OrthoDB" id="6511194at2759"/>
<dbReference type="PANTHER" id="PTHR35871">
    <property type="entry name" value="EXPRESSED PROTEIN"/>
    <property type="match status" value="1"/>
</dbReference>
<dbReference type="EMBL" id="KV425976">
    <property type="protein sequence ID" value="KZV94212.1"/>
    <property type="molecule type" value="Genomic_DNA"/>
</dbReference>
<dbReference type="PANTHER" id="PTHR35871:SF1">
    <property type="entry name" value="CXC1-LIKE CYSTEINE CLUSTER ASSOCIATED WITH KDZ TRANSPOSASES DOMAIN-CONTAINING PROTEIN"/>
    <property type="match status" value="1"/>
</dbReference>
<gene>
    <name evidence="1" type="ORF">EXIGLDRAFT_611923</name>
</gene>
<proteinExistence type="predicted"/>
<dbReference type="Proteomes" id="UP000077266">
    <property type="component" value="Unassembled WGS sequence"/>
</dbReference>
<reference evidence="1 2" key="1">
    <citation type="journal article" date="2016" name="Mol. Biol. Evol.">
        <title>Comparative Genomics of Early-Diverging Mushroom-Forming Fungi Provides Insights into the Origins of Lignocellulose Decay Capabilities.</title>
        <authorList>
            <person name="Nagy L.G."/>
            <person name="Riley R."/>
            <person name="Tritt A."/>
            <person name="Adam C."/>
            <person name="Daum C."/>
            <person name="Floudas D."/>
            <person name="Sun H."/>
            <person name="Yadav J.S."/>
            <person name="Pangilinan J."/>
            <person name="Larsson K.H."/>
            <person name="Matsuura K."/>
            <person name="Barry K."/>
            <person name="Labutti K."/>
            <person name="Kuo R."/>
            <person name="Ohm R.A."/>
            <person name="Bhattacharya S.S."/>
            <person name="Shirouzu T."/>
            <person name="Yoshinaga Y."/>
            <person name="Martin F.M."/>
            <person name="Grigoriev I.V."/>
            <person name="Hibbett D.S."/>
        </authorList>
    </citation>
    <scope>NUCLEOTIDE SEQUENCE [LARGE SCALE GENOMIC DNA]</scope>
    <source>
        <strain evidence="1 2">HHB12029</strain>
    </source>
</reference>
<name>A0A165J214_EXIGL</name>
<dbReference type="AlphaFoldDB" id="A0A165J214"/>
<protein>
    <submittedName>
        <fullName evidence="1">Uncharacterized protein</fullName>
    </submittedName>
</protein>
<accession>A0A165J214</accession>